<feature type="transmembrane region" description="Helical" evidence="8">
    <location>
        <begin position="491"/>
        <end position="517"/>
    </location>
</feature>
<evidence type="ECO:0000256" key="1">
    <source>
        <dbReference type="ARBA" id="ARBA00004141"/>
    </source>
</evidence>
<sequence>MAQVETRRNLDREETPSFDSSLEDYSSIRTITRKDGSCHEHGSLDSSSSTFLKLNYEAHHFVPHEDGKRSSTASLLVNTCSSCSFSPLYNHPCTNHSERPENIVISNNHHHSYTHETSGNFFSLSLWPKTMQTQKSFGPFPFIYLLKIMTISMMVMCFGFLGTSTMVEAASFRFMSEFTKTANTTVLNVLPNSTTTVLNNVTTTNTIGFGYFTYTYETDSLSWQILMDTELPSFSNSSSVISLRFWRLVHTNVLLTQYAKTLFVPKANLTQTLIEKNLLNSTTGVTIVPEKMLYPLNGTTKGKITNTTLYLSVPEMFENSFVVQFFELELNASLLQDNSSENVVPMSDKILVKFSLFKGKNPTYTYSVLEKLKNALRVVSVSTVAFKNLCSSASPVVAFAWNSWKLWFVLFVIIAMLGGLVLSWWKPYFVVFLALVVLNISGVINVSQTLAGFSNDGMLTVLVLFPIVQPISENSLVLKISKVVFGSPKYGLWLCMLRVCLFIALVSPFINNTPIVVTLIPIIKDWARVNNIAPSKFLIPMCFMTSAAGLMTLIGTSTNIVTNGLYVAYGFTPFTFYEFFYIGSILSVVTVIYLCTFGLWVLPNKKGGMFRLARERGEQFLTKIAVDDPNSPLIGKNKHAIIQYLGLEKLEVVEIIRKKQRLSTSANPTVTESTNADTPKVSIATDMVAANEDQSTEDPVELIVPVPDDLTIILGDVIIFKGHPNMILKLHSKTGISESLPDEGAGIIHTMLGTADMQMEKQAAVNISSSQQPNVQIENLPTTPLPADSSDGNLVVEISESSEINSSNDFIHAHDSSTPQLEVAPPIPKATLKSLLSEHHGLYEAALRKSIHEEYTQDATASSSLDVGVVNEEQPPKSSSTEIAETQTPQNESAVPSVHNNSSTPQMTTPASVDSSSEDRSKSKSKKRLSLAWFKRKKKPEVEAEQDTTEKEPEFFELIISVSNPCIGFSYAEFEKRYGVVVLAVRYVGLETKTDVTDFKTSNVSTGDTLLVIGRGEFYAKWHESKDFYVISRCNVNPKENKPNKFIVKIPFTNKEFNLWWWEHLIFPIFIAMIACAIAGYSMLQCAMVTLCVVIILGLIQPIKALESVEWPLIALIGSSFGIGTAITQSGMGEAFAEVVRLMNIPNFLLPAVVVLITLVVTAVITNNAAVAITFPLAMAVAIRNGLNPRCFAMCVCIAASSVFATPIGYQCNMMVYGTGGYSFLDYVKSGLPLTVLYFVCISVFVPLIWGLEVPNF</sequence>
<dbReference type="GeneID" id="68102436"/>
<dbReference type="PANTHER" id="PTHR43652">
    <property type="entry name" value="BASIC AMINO ACID ANTIPORTER YFCC-RELATED"/>
    <property type="match status" value="1"/>
</dbReference>
<feature type="transmembrane region" description="Helical" evidence="8">
    <location>
        <begin position="1152"/>
        <end position="1179"/>
    </location>
</feature>
<name>A0AA88GIS8_NAELO</name>
<evidence type="ECO:0000256" key="4">
    <source>
        <dbReference type="ARBA" id="ARBA00022737"/>
    </source>
</evidence>
<keyword evidence="5 8" id="KW-1133">Transmembrane helix</keyword>
<dbReference type="InterPro" id="IPR051679">
    <property type="entry name" value="DASS-Related_Transporters"/>
</dbReference>
<feature type="transmembrane region" description="Helical" evidence="8">
    <location>
        <begin position="404"/>
        <end position="422"/>
    </location>
</feature>
<gene>
    <name evidence="10" type="ORF">C9374_009982</name>
</gene>
<dbReference type="PANTHER" id="PTHR43652:SF2">
    <property type="entry name" value="BASIC AMINO ACID ANTIPORTER YFCC-RELATED"/>
    <property type="match status" value="1"/>
</dbReference>
<evidence type="ECO:0000259" key="9">
    <source>
        <dbReference type="Pfam" id="PF03600"/>
    </source>
</evidence>
<feature type="transmembrane region" description="Helical" evidence="8">
    <location>
        <begin position="1230"/>
        <end position="1252"/>
    </location>
</feature>
<keyword evidence="2" id="KW-0813">Transport</keyword>
<dbReference type="Proteomes" id="UP000816034">
    <property type="component" value="Unassembled WGS sequence"/>
</dbReference>
<dbReference type="GO" id="GO:0055085">
    <property type="term" value="P:transmembrane transport"/>
    <property type="evidence" value="ECO:0007669"/>
    <property type="project" value="InterPro"/>
</dbReference>
<evidence type="ECO:0000256" key="7">
    <source>
        <dbReference type="SAM" id="MobiDB-lite"/>
    </source>
</evidence>
<feature type="region of interest" description="Disordered" evidence="7">
    <location>
        <begin position="1"/>
        <end position="22"/>
    </location>
</feature>
<proteinExistence type="predicted"/>
<keyword evidence="4" id="KW-0677">Repeat</keyword>
<dbReference type="EMBL" id="PYSW02000039">
    <property type="protein sequence ID" value="KAG2375359.1"/>
    <property type="molecule type" value="Genomic_DNA"/>
</dbReference>
<evidence type="ECO:0000313" key="11">
    <source>
        <dbReference type="Proteomes" id="UP000816034"/>
    </source>
</evidence>
<feature type="transmembrane region" description="Helical" evidence="8">
    <location>
        <begin position="1087"/>
        <end position="1106"/>
    </location>
</feature>
<feature type="transmembrane region" description="Helical" evidence="8">
    <location>
        <begin position="580"/>
        <end position="602"/>
    </location>
</feature>
<dbReference type="InterPro" id="IPR004680">
    <property type="entry name" value="Cit_transptr-like_dom"/>
</dbReference>
<dbReference type="RefSeq" id="XP_044544533.1">
    <property type="nucleotide sequence ID" value="XM_044700229.1"/>
</dbReference>
<reference evidence="10 11" key="1">
    <citation type="journal article" date="2018" name="BMC Genomics">
        <title>The genome of Naegleria lovaniensis, the basis for a comparative approach to unravel pathogenicity factors of the human pathogenic amoeba N. fowleri.</title>
        <authorList>
            <person name="Liechti N."/>
            <person name="Schurch N."/>
            <person name="Bruggmann R."/>
            <person name="Wittwer M."/>
        </authorList>
    </citation>
    <scope>NUCLEOTIDE SEQUENCE [LARGE SCALE GENOMIC DNA]</scope>
    <source>
        <strain evidence="10 11">ATCC 30569</strain>
    </source>
</reference>
<evidence type="ECO:0000256" key="2">
    <source>
        <dbReference type="ARBA" id="ARBA00022448"/>
    </source>
</evidence>
<evidence type="ECO:0000256" key="6">
    <source>
        <dbReference type="ARBA" id="ARBA00023136"/>
    </source>
</evidence>
<evidence type="ECO:0000256" key="3">
    <source>
        <dbReference type="ARBA" id="ARBA00022692"/>
    </source>
</evidence>
<dbReference type="Pfam" id="PF03600">
    <property type="entry name" value="CitMHS"/>
    <property type="match status" value="1"/>
</dbReference>
<dbReference type="InterPro" id="IPR031312">
    <property type="entry name" value="Na/sul_symport_CS"/>
</dbReference>
<dbReference type="AlphaFoldDB" id="A0AA88GIS8"/>
<feature type="transmembrane region" description="Helical" evidence="8">
    <location>
        <begin position="1113"/>
        <end position="1132"/>
    </location>
</feature>
<keyword evidence="11" id="KW-1185">Reference proteome</keyword>
<feature type="compositionally biased region" description="Basic and acidic residues" evidence="7">
    <location>
        <begin position="1"/>
        <end position="15"/>
    </location>
</feature>
<feature type="transmembrane region" description="Helical" evidence="8">
    <location>
        <begin position="142"/>
        <end position="163"/>
    </location>
</feature>
<dbReference type="GO" id="GO:0005886">
    <property type="term" value="C:plasma membrane"/>
    <property type="evidence" value="ECO:0007669"/>
    <property type="project" value="TreeGrafter"/>
</dbReference>
<comment type="caution">
    <text evidence="10">The sequence shown here is derived from an EMBL/GenBank/DDBJ whole genome shotgun (WGS) entry which is preliminary data.</text>
</comment>
<evidence type="ECO:0000256" key="8">
    <source>
        <dbReference type="SAM" id="Phobius"/>
    </source>
</evidence>
<comment type="subcellular location">
    <subcellularLocation>
        <location evidence="1">Membrane</location>
        <topology evidence="1">Multi-pass membrane protein</topology>
    </subcellularLocation>
</comment>
<accession>A0AA88GIS8</accession>
<evidence type="ECO:0000313" key="10">
    <source>
        <dbReference type="EMBL" id="KAG2375359.1"/>
    </source>
</evidence>
<protein>
    <recommendedName>
        <fullName evidence="9">Citrate transporter-like domain-containing protein</fullName>
    </recommendedName>
</protein>
<feature type="region of interest" description="Disordered" evidence="7">
    <location>
        <begin position="858"/>
        <end position="924"/>
    </location>
</feature>
<keyword evidence="6 8" id="KW-0472">Membrane</keyword>
<feature type="transmembrane region" description="Helical" evidence="8">
    <location>
        <begin position="428"/>
        <end position="446"/>
    </location>
</feature>
<feature type="transmembrane region" description="Helical" evidence="8">
    <location>
        <begin position="1191"/>
        <end position="1210"/>
    </location>
</feature>
<feature type="domain" description="Citrate transporter-like" evidence="9">
    <location>
        <begin position="425"/>
        <end position="1141"/>
    </location>
</feature>
<feature type="compositionally biased region" description="Polar residues" evidence="7">
    <location>
        <begin position="876"/>
        <end position="911"/>
    </location>
</feature>
<dbReference type="PROSITE" id="PS01271">
    <property type="entry name" value="NA_SULFATE"/>
    <property type="match status" value="1"/>
</dbReference>
<keyword evidence="3 8" id="KW-0812">Transmembrane</keyword>
<feature type="transmembrane region" description="Helical" evidence="8">
    <location>
        <begin position="537"/>
        <end position="560"/>
    </location>
</feature>
<organism evidence="10 11">
    <name type="scientific">Naegleria lovaniensis</name>
    <name type="common">Amoeba</name>
    <dbReference type="NCBI Taxonomy" id="51637"/>
    <lineage>
        <taxon>Eukaryota</taxon>
        <taxon>Discoba</taxon>
        <taxon>Heterolobosea</taxon>
        <taxon>Tetramitia</taxon>
        <taxon>Eutetramitia</taxon>
        <taxon>Vahlkampfiidae</taxon>
        <taxon>Naegleria</taxon>
    </lineage>
</organism>
<evidence type="ECO:0000256" key="5">
    <source>
        <dbReference type="ARBA" id="ARBA00022989"/>
    </source>
</evidence>